<evidence type="ECO:0000313" key="4">
    <source>
        <dbReference type="Proteomes" id="UP000683417"/>
    </source>
</evidence>
<dbReference type="Proteomes" id="UP000683417">
    <property type="component" value="Unassembled WGS sequence"/>
</dbReference>
<feature type="region of interest" description="Disordered" evidence="1">
    <location>
        <begin position="145"/>
        <end position="174"/>
    </location>
</feature>
<comment type="caution">
    <text evidence="3">The sequence shown here is derived from an EMBL/GenBank/DDBJ whole genome shotgun (WGS) entry which is preliminary data.</text>
</comment>
<evidence type="ECO:0000256" key="2">
    <source>
        <dbReference type="SAM" id="SignalP"/>
    </source>
</evidence>
<accession>A0A9W4D687</accession>
<evidence type="ECO:0000256" key="1">
    <source>
        <dbReference type="SAM" id="MobiDB-lite"/>
    </source>
</evidence>
<organism evidence="3 4">
    <name type="scientific">Blumeria graminis f. sp. triticale</name>
    <dbReference type="NCBI Taxonomy" id="1689686"/>
    <lineage>
        <taxon>Eukaryota</taxon>
        <taxon>Fungi</taxon>
        <taxon>Dikarya</taxon>
        <taxon>Ascomycota</taxon>
        <taxon>Pezizomycotina</taxon>
        <taxon>Leotiomycetes</taxon>
        <taxon>Erysiphales</taxon>
        <taxon>Erysiphaceae</taxon>
        <taxon>Blumeria</taxon>
    </lineage>
</organism>
<sequence>MRLLITTITTAFLISSAVGDEAQLKRVLVQDESSSHNTVMHAAVQDQITDSLGVDNTASSSGGLSAIAGFLKKRFFIEKKRIMMYDCMNADNQVESALFSRANTALIHACFAIGQIKNSTVGATTPTIVTVAKFNAPPPYYAWNIENKSPKHKKKGSKKSKKLREDKREEAEEKVQEKFVIASEDCKMLGVVTKDTRDNLLYPCEKQWHVEL</sequence>
<feature type="signal peptide" evidence="2">
    <location>
        <begin position="1"/>
        <end position="19"/>
    </location>
</feature>
<dbReference type="EMBL" id="CAJHIT010000009">
    <property type="protein sequence ID" value="CAD6504597.1"/>
    <property type="molecule type" value="Genomic_DNA"/>
</dbReference>
<feature type="compositionally biased region" description="Basic residues" evidence="1">
    <location>
        <begin position="150"/>
        <end position="162"/>
    </location>
</feature>
<proteinExistence type="predicted"/>
<gene>
    <name evidence="3" type="ORF">BGTH12_LOCUS5955</name>
</gene>
<protein>
    <submittedName>
        <fullName evidence="3">BgTH12-00105</fullName>
    </submittedName>
</protein>
<evidence type="ECO:0000313" key="3">
    <source>
        <dbReference type="EMBL" id="CAD6504597.1"/>
    </source>
</evidence>
<dbReference type="AlphaFoldDB" id="A0A9W4D687"/>
<keyword evidence="2" id="KW-0732">Signal</keyword>
<feature type="compositionally biased region" description="Basic and acidic residues" evidence="1">
    <location>
        <begin position="163"/>
        <end position="174"/>
    </location>
</feature>
<reference evidence="3" key="1">
    <citation type="submission" date="2020-10" db="EMBL/GenBank/DDBJ databases">
        <authorList>
            <person name="Muller C M."/>
        </authorList>
    </citation>
    <scope>NUCLEOTIDE SEQUENCE</scope>
    <source>
        <strain evidence="3">THUN-12</strain>
    </source>
</reference>
<name>A0A9W4D687_BLUGR</name>
<feature type="chain" id="PRO_5040996813" evidence="2">
    <location>
        <begin position="20"/>
        <end position="212"/>
    </location>
</feature>